<proteinExistence type="predicted"/>
<dbReference type="Proteomes" id="UP001165186">
    <property type="component" value="Unassembled WGS sequence"/>
</dbReference>
<gene>
    <name evidence="1" type="primary">g6001</name>
    <name evidence="1" type="ORF">NpPPO83_00006001</name>
</gene>
<evidence type="ECO:0000313" key="2">
    <source>
        <dbReference type="Proteomes" id="UP001165186"/>
    </source>
</evidence>
<comment type="caution">
    <text evidence="1">The sequence shown here is derived from an EMBL/GenBank/DDBJ whole genome shotgun (WGS) entry which is preliminary data.</text>
</comment>
<dbReference type="EMBL" id="BSXG01000010">
    <property type="protein sequence ID" value="GME23912.1"/>
    <property type="molecule type" value="Genomic_DNA"/>
</dbReference>
<reference evidence="1" key="1">
    <citation type="submission" date="2024-09" db="EMBL/GenBank/DDBJ databases">
        <title>Draft Genome Sequences of Neofusicoccum parvum.</title>
        <authorList>
            <person name="Ashida A."/>
            <person name="Camagna M."/>
            <person name="Tanaka A."/>
            <person name="Takemoto D."/>
        </authorList>
    </citation>
    <scope>NUCLEOTIDE SEQUENCE</scope>
    <source>
        <strain evidence="1">PPO83</strain>
    </source>
</reference>
<evidence type="ECO:0000313" key="1">
    <source>
        <dbReference type="EMBL" id="GME23912.1"/>
    </source>
</evidence>
<name>A0ACB5RTP5_9PEZI</name>
<protein>
    <submittedName>
        <fullName evidence="1">Uncharacterized protein</fullName>
    </submittedName>
</protein>
<sequence length="156" mass="17112">MQFRNAVTAAHQHKITQATLLVRLRPETRTLLSIAGATFGRTRPQIQNLTSSPWNLDAYAIHSAFDETVLTSEDFLGNLCDYAASGASWEDARKAVVEASESRRAGTAKRPGVSLTRVFVPQDVRDAAAKTTPGGVTFRKKTRSQPKKKKEKNAAE</sequence>
<organism evidence="1 2">
    <name type="scientific">Neofusicoccum parvum</name>
    <dbReference type="NCBI Taxonomy" id="310453"/>
    <lineage>
        <taxon>Eukaryota</taxon>
        <taxon>Fungi</taxon>
        <taxon>Dikarya</taxon>
        <taxon>Ascomycota</taxon>
        <taxon>Pezizomycotina</taxon>
        <taxon>Dothideomycetes</taxon>
        <taxon>Dothideomycetes incertae sedis</taxon>
        <taxon>Botryosphaeriales</taxon>
        <taxon>Botryosphaeriaceae</taxon>
        <taxon>Neofusicoccum</taxon>
    </lineage>
</organism>
<accession>A0ACB5RTP5</accession>
<keyword evidence="2" id="KW-1185">Reference proteome</keyword>